<feature type="transmembrane region" description="Helical" evidence="5">
    <location>
        <begin position="381"/>
        <end position="405"/>
    </location>
</feature>
<dbReference type="Pfam" id="PF00324">
    <property type="entry name" value="AA_permease"/>
    <property type="match status" value="1"/>
</dbReference>
<accession>A0A7J5UU19</accession>
<evidence type="ECO:0000256" key="3">
    <source>
        <dbReference type="ARBA" id="ARBA00022989"/>
    </source>
</evidence>
<dbReference type="EMBL" id="WHJE01000005">
    <property type="protein sequence ID" value="KAE8765777.1"/>
    <property type="molecule type" value="Genomic_DNA"/>
</dbReference>
<feature type="transmembrane region" description="Helical" evidence="5">
    <location>
        <begin position="243"/>
        <end position="262"/>
    </location>
</feature>
<proteinExistence type="predicted"/>
<evidence type="ECO:0000256" key="1">
    <source>
        <dbReference type="ARBA" id="ARBA00004141"/>
    </source>
</evidence>
<name>A0A7J5UU19_9MICO</name>
<protein>
    <submittedName>
        <fullName evidence="7">Amino acid permease</fullName>
    </submittedName>
</protein>
<keyword evidence="2 5" id="KW-0812">Transmembrane</keyword>
<reference evidence="7 8" key="1">
    <citation type="submission" date="2019-10" db="EMBL/GenBank/DDBJ databases">
        <title>Georgenia wutianyii sp. nov. and Georgenia yuyongxinii sp. nov. isolated from plateau pika (Ochotona curzoniae) in the Qinghai-Tibet plateau of China.</title>
        <authorList>
            <person name="Tian Z."/>
        </authorList>
    </citation>
    <scope>NUCLEOTIDE SEQUENCE [LARGE SCALE GENOMIC DNA]</scope>
    <source>
        <strain evidence="7 8">DSM 21501</strain>
    </source>
</reference>
<feature type="transmembrane region" description="Helical" evidence="5">
    <location>
        <begin position="301"/>
        <end position="323"/>
    </location>
</feature>
<dbReference type="AlphaFoldDB" id="A0A7J5UU19"/>
<sequence>MATETRLSAPPTDRSEDLSRRTLTVPTLVFLIIAASAPLTVLAGGVPTSYAVTGLLGVPAGYIALGVILVLFALGYGAMSTRIQNAGAFYAYVAAGLGIRQGIGASLLALVSYNAMQIGLYGIFGFAAASFVSAKTGLDVPWWAAALVGFVIVGLLGINKIDLSAKVVAVVVALEFAVVIAVDVISFAVAPEGPSVAAFEPTNFFANGVGAILAFGIAAFMGFESGAIYSEEVKDPRRTVSRATFIAVSLISVFYAFSAWALQVGVGPSNTIAASTELGPDLVFVFLTEQGDVLVADIANVLFITSLLAALIAFHNAAARYFYSLGRSGVLPRMFGIVGRRNSAPVAGSLSQSALAIVLIVVFAVVGAGSELGPLFPVVTMFTWLCNAAAFGLVFLMAVTSVAVIGFFRKDPLGHSAFVRVVAPALAAVGLGTVFVLILVNFDVMIGVEGITPLVVIMPAIILGAGLAGLVWGEYLRRNRPAVYDAMTFE</sequence>
<feature type="transmembrane region" description="Helical" evidence="5">
    <location>
        <begin position="118"/>
        <end position="134"/>
    </location>
</feature>
<evidence type="ECO:0000256" key="5">
    <source>
        <dbReference type="SAM" id="Phobius"/>
    </source>
</evidence>
<dbReference type="Proteomes" id="UP000451860">
    <property type="component" value="Unassembled WGS sequence"/>
</dbReference>
<evidence type="ECO:0000313" key="7">
    <source>
        <dbReference type="EMBL" id="KAE8765777.1"/>
    </source>
</evidence>
<feature type="transmembrane region" description="Helical" evidence="5">
    <location>
        <begin position="55"/>
        <end position="77"/>
    </location>
</feature>
<evidence type="ECO:0000256" key="2">
    <source>
        <dbReference type="ARBA" id="ARBA00022692"/>
    </source>
</evidence>
<organism evidence="7 8">
    <name type="scientific">Georgenia thermotolerans</name>
    <dbReference type="NCBI Taxonomy" id="527326"/>
    <lineage>
        <taxon>Bacteria</taxon>
        <taxon>Bacillati</taxon>
        <taxon>Actinomycetota</taxon>
        <taxon>Actinomycetes</taxon>
        <taxon>Micrococcales</taxon>
        <taxon>Bogoriellaceae</taxon>
        <taxon>Georgenia</taxon>
    </lineage>
</organism>
<feature type="transmembrane region" description="Helical" evidence="5">
    <location>
        <begin position="204"/>
        <end position="223"/>
    </location>
</feature>
<dbReference type="InterPro" id="IPR004841">
    <property type="entry name" value="AA-permease/SLC12A_dom"/>
</dbReference>
<dbReference type="OrthoDB" id="137613at2"/>
<comment type="caution">
    <text evidence="7">The sequence shown here is derived from an EMBL/GenBank/DDBJ whole genome shotgun (WGS) entry which is preliminary data.</text>
</comment>
<dbReference type="InterPro" id="IPR050367">
    <property type="entry name" value="APC_superfamily"/>
</dbReference>
<evidence type="ECO:0000256" key="4">
    <source>
        <dbReference type="ARBA" id="ARBA00023136"/>
    </source>
</evidence>
<evidence type="ECO:0000313" key="8">
    <source>
        <dbReference type="Proteomes" id="UP000451860"/>
    </source>
</evidence>
<comment type="subcellular location">
    <subcellularLocation>
        <location evidence="1">Membrane</location>
        <topology evidence="1">Multi-pass membrane protein</topology>
    </subcellularLocation>
</comment>
<feature type="transmembrane region" description="Helical" evidence="5">
    <location>
        <begin position="167"/>
        <end position="189"/>
    </location>
</feature>
<dbReference type="PANTHER" id="PTHR42770:SF16">
    <property type="entry name" value="AMINO ACID PERMEASE"/>
    <property type="match status" value="1"/>
</dbReference>
<gene>
    <name evidence="7" type="ORF">GB883_02390</name>
</gene>
<keyword evidence="8" id="KW-1185">Reference proteome</keyword>
<evidence type="ECO:0000259" key="6">
    <source>
        <dbReference type="Pfam" id="PF00324"/>
    </source>
</evidence>
<dbReference type="GO" id="GO:0016020">
    <property type="term" value="C:membrane"/>
    <property type="evidence" value="ECO:0007669"/>
    <property type="project" value="UniProtKB-SubCell"/>
</dbReference>
<dbReference type="RefSeq" id="WP_152200285.1">
    <property type="nucleotide sequence ID" value="NZ_VUKF01000003.1"/>
</dbReference>
<feature type="transmembrane region" description="Helical" evidence="5">
    <location>
        <begin position="417"/>
        <end position="439"/>
    </location>
</feature>
<dbReference type="GO" id="GO:0055085">
    <property type="term" value="P:transmembrane transport"/>
    <property type="evidence" value="ECO:0007669"/>
    <property type="project" value="InterPro"/>
</dbReference>
<feature type="transmembrane region" description="Helical" evidence="5">
    <location>
        <begin position="140"/>
        <end position="158"/>
    </location>
</feature>
<feature type="transmembrane region" description="Helical" evidence="5">
    <location>
        <begin position="23"/>
        <end position="43"/>
    </location>
</feature>
<keyword evidence="4 5" id="KW-0472">Membrane</keyword>
<feature type="domain" description="Amino acid permease/ SLC12A" evidence="6">
    <location>
        <begin position="48"/>
        <end position="410"/>
    </location>
</feature>
<dbReference type="PIRSF" id="PIRSF006060">
    <property type="entry name" value="AA_transporter"/>
    <property type="match status" value="1"/>
</dbReference>
<dbReference type="PANTHER" id="PTHR42770">
    <property type="entry name" value="AMINO ACID TRANSPORTER-RELATED"/>
    <property type="match status" value="1"/>
</dbReference>
<dbReference type="Gene3D" id="1.20.1740.10">
    <property type="entry name" value="Amino acid/polyamine transporter I"/>
    <property type="match status" value="1"/>
</dbReference>
<keyword evidence="3 5" id="KW-1133">Transmembrane helix</keyword>
<feature type="transmembrane region" description="Helical" evidence="5">
    <location>
        <begin position="344"/>
        <end position="369"/>
    </location>
</feature>
<feature type="transmembrane region" description="Helical" evidence="5">
    <location>
        <begin position="451"/>
        <end position="472"/>
    </location>
</feature>